<dbReference type="InterPro" id="IPR007372">
    <property type="entry name" value="Lipid/polyisoprenoid-bd_YceI"/>
</dbReference>
<organism evidence="3 4">
    <name type="scientific">Dyella japonica DSM 16301</name>
    <dbReference type="NCBI Taxonomy" id="1440762"/>
    <lineage>
        <taxon>Bacteria</taxon>
        <taxon>Pseudomonadati</taxon>
        <taxon>Pseudomonadota</taxon>
        <taxon>Gammaproteobacteria</taxon>
        <taxon>Lysobacterales</taxon>
        <taxon>Rhodanobacteraceae</taxon>
        <taxon>Dyella</taxon>
    </lineage>
</organism>
<dbReference type="PATRIC" id="fig|1440762.4.peg.2430"/>
<evidence type="ECO:0000313" key="3">
    <source>
        <dbReference type="EMBL" id="KLD65722.1"/>
    </source>
</evidence>
<evidence type="ECO:0000256" key="1">
    <source>
        <dbReference type="SAM" id="SignalP"/>
    </source>
</evidence>
<evidence type="ECO:0000259" key="2">
    <source>
        <dbReference type="SMART" id="SM00867"/>
    </source>
</evidence>
<dbReference type="Pfam" id="PF04264">
    <property type="entry name" value="YceI"/>
    <property type="match status" value="1"/>
</dbReference>
<feature type="chain" id="PRO_5002576564" evidence="1">
    <location>
        <begin position="22"/>
        <end position="197"/>
    </location>
</feature>
<accession>A0A0G9HDD2</accession>
<name>A0A0G9HDD2_9GAMM</name>
<dbReference type="AlphaFoldDB" id="A0A0G9HDD2"/>
<keyword evidence="1" id="KW-0732">Signal</keyword>
<dbReference type="OrthoDB" id="9811006at2"/>
<feature type="domain" description="Lipid/polyisoprenoid-binding YceI-like" evidence="2">
    <location>
        <begin position="25"/>
        <end position="189"/>
    </location>
</feature>
<protein>
    <submittedName>
        <fullName evidence="3">Polyisoprenoid-binding protein</fullName>
    </submittedName>
</protein>
<gene>
    <name evidence="3" type="ORF">Y882_02075</name>
</gene>
<dbReference type="PANTHER" id="PTHR34406">
    <property type="entry name" value="PROTEIN YCEI"/>
    <property type="match status" value="1"/>
</dbReference>
<sequence length="197" mass="20998">MRALRYLVLAGLISTAVSVQAAPVTYKMDPGHTMVLFSWNHFGFSNPTANLGLGNGTIVFDDKDASKSSVDVTLPLANLDTHVSALDEHLKKPDFFDADKYPTVTFKSTKVQAAGGNKYKVTGDLTVHGVTKPVTLDATLNKSGEHPMMKTATVGFDATASLKRSDFGVGAYVPNVSDEIKIHITTEASVPKADAAK</sequence>
<proteinExistence type="predicted"/>
<dbReference type="PANTHER" id="PTHR34406:SF1">
    <property type="entry name" value="PROTEIN YCEI"/>
    <property type="match status" value="1"/>
</dbReference>
<comment type="caution">
    <text evidence="3">The sequence shown here is derived from an EMBL/GenBank/DDBJ whole genome shotgun (WGS) entry which is preliminary data.</text>
</comment>
<reference evidence="3 4" key="1">
    <citation type="journal article" date="2015" name="Antonie Van Leeuwenhoek">
        <title>A phylogenomic and molecular marker based taxonomic framework for the order Xanthomonadales: proposal to transfer the families Algiphilaceae and Solimonadaceae to the order Nevskiales ord. nov. and to create a new family within the order Xanthomonadales, the family Rhodanobacteraceae fam. nov., containing the genus Rhodanobacter and its closest relatives.</title>
        <authorList>
            <person name="Naushad S."/>
            <person name="Adeolu M."/>
            <person name="Wong S."/>
            <person name="Sohail M."/>
            <person name="Schellhorn H.E."/>
            <person name="Gupta R.S."/>
        </authorList>
    </citation>
    <scope>NUCLEOTIDE SEQUENCE [LARGE SCALE GENOMIC DNA]</scope>
    <source>
        <strain evidence="3 4">DSM 16301</strain>
    </source>
</reference>
<dbReference type="InterPro" id="IPR036761">
    <property type="entry name" value="TTHA0802/YceI-like_sf"/>
</dbReference>
<feature type="signal peptide" evidence="1">
    <location>
        <begin position="1"/>
        <end position="21"/>
    </location>
</feature>
<dbReference type="Gene3D" id="2.40.128.110">
    <property type="entry name" value="Lipid/polyisoprenoid-binding, YceI-like"/>
    <property type="match status" value="1"/>
</dbReference>
<evidence type="ECO:0000313" key="4">
    <source>
        <dbReference type="Proteomes" id="UP000035481"/>
    </source>
</evidence>
<dbReference type="EMBL" id="JPLA01000004">
    <property type="protein sequence ID" value="KLD65722.1"/>
    <property type="molecule type" value="Genomic_DNA"/>
</dbReference>
<dbReference type="Proteomes" id="UP000035481">
    <property type="component" value="Unassembled WGS sequence"/>
</dbReference>
<dbReference type="SMART" id="SM00867">
    <property type="entry name" value="YceI"/>
    <property type="match status" value="1"/>
</dbReference>
<dbReference type="SUPFAM" id="SSF101874">
    <property type="entry name" value="YceI-like"/>
    <property type="match status" value="1"/>
</dbReference>
<dbReference type="STRING" id="1440762.Y882_02075"/>
<dbReference type="RefSeq" id="WP_046970207.1">
    <property type="nucleotide sequence ID" value="NZ_JPLA01000004.1"/>
</dbReference>